<evidence type="ECO:0000313" key="2">
    <source>
        <dbReference type="Proteomes" id="UP000203816"/>
    </source>
</evidence>
<protein>
    <submittedName>
        <fullName evidence="1">Inhibitor of host transcription</fullName>
    </submittedName>
</protein>
<evidence type="ECO:0000313" key="1">
    <source>
        <dbReference type="EMBL" id="ANM46492.1"/>
    </source>
</evidence>
<dbReference type="KEGG" id="vg:29059367"/>
<accession>A0A192YAC2</accession>
<dbReference type="RefSeq" id="YP_009280088.1">
    <property type="nucleotide sequence ID" value="NC_031020.1"/>
</dbReference>
<dbReference type="OrthoDB" id="10366at10239"/>
<gene>
    <name evidence="1" type="ORF">MP1_gp0230</name>
</gene>
<proteinExistence type="predicted"/>
<dbReference type="InterPro" id="IPR020367">
    <property type="entry name" value="Host_transcript_inhib_Alc"/>
</dbReference>
<dbReference type="GeneID" id="29059367"/>
<sequence length="166" mass="19351">MISQITNEMVVAKYGDNTDGIFVYKNGRSVGYLTDLRIAYHKKVRTNKKQKEYSNRINERRKEEMPDLVEATKEFLENHLAKYDANVFVNISQPNVHMNGNKCYIICDPIGQKFQLGIYHTTYDYNYMSDEFPGIKCSPSSSSHHILFRGLERDDILEIIKKLCKN</sequence>
<dbReference type="Proteomes" id="UP000203816">
    <property type="component" value="Segment"/>
</dbReference>
<reference evidence="1 2" key="1">
    <citation type="submission" date="2016-04" db="EMBL/GenBank/DDBJ databases">
        <title>Comparative genomics of Morganella phages MP1 and MP2 define new clades among the T4 and T7-like Viruses.</title>
        <authorList>
            <person name="Pinto G."/>
            <person name="Oliveira A."/>
            <person name="Malgorzata L."/>
            <person name="Kropinski A."/>
            <person name="Azeredo J."/>
        </authorList>
    </citation>
    <scope>NUCLEOTIDE SEQUENCE [LARGE SCALE GENOMIC DNA]</scope>
</reference>
<keyword evidence="2" id="KW-1185">Reference proteome</keyword>
<dbReference type="GO" id="GO:0039653">
    <property type="term" value="P:symbiont-mediated suppression of host transcription"/>
    <property type="evidence" value="ECO:0007669"/>
    <property type="project" value="InterPro"/>
</dbReference>
<name>A0A192YAC2_9CAUD</name>
<organism evidence="1 2">
    <name type="scientific">Morganella phage vB_MmoM_MP1</name>
    <dbReference type="NCBI Taxonomy" id="1852628"/>
    <lineage>
        <taxon>Viruses</taxon>
        <taxon>Duplodnaviria</taxon>
        <taxon>Heunggongvirae</taxon>
        <taxon>Uroviricota</taxon>
        <taxon>Caudoviricetes</taxon>
        <taxon>Pantevenvirales</taxon>
        <taxon>Straboviridae</taxon>
        <taxon>Gualtarvirus</taxon>
        <taxon>Gualtarvirus mp1</taxon>
    </lineage>
</organism>
<dbReference type="EMBL" id="KX078569">
    <property type="protein sequence ID" value="ANM46492.1"/>
    <property type="molecule type" value="Genomic_DNA"/>
</dbReference>
<dbReference type="Pfam" id="PF17527">
    <property type="entry name" value="ALC"/>
    <property type="match status" value="1"/>
</dbReference>